<dbReference type="Proteomes" id="UP001287356">
    <property type="component" value="Unassembled WGS sequence"/>
</dbReference>
<reference evidence="2" key="2">
    <citation type="submission" date="2023-06" db="EMBL/GenBank/DDBJ databases">
        <authorList>
            <consortium name="Lawrence Berkeley National Laboratory"/>
            <person name="Haridas S."/>
            <person name="Hensen N."/>
            <person name="Bonometti L."/>
            <person name="Westerberg I."/>
            <person name="Brannstrom I.O."/>
            <person name="Guillou S."/>
            <person name="Cros-Aarteil S."/>
            <person name="Calhoun S."/>
            <person name="Kuo A."/>
            <person name="Mondo S."/>
            <person name="Pangilinan J."/>
            <person name="Riley R."/>
            <person name="Labutti K."/>
            <person name="Andreopoulos B."/>
            <person name="Lipzen A."/>
            <person name="Chen C."/>
            <person name="Yanf M."/>
            <person name="Daum C."/>
            <person name="Ng V."/>
            <person name="Clum A."/>
            <person name="Steindorff A."/>
            <person name="Ohm R."/>
            <person name="Martin F."/>
            <person name="Silar P."/>
            <person name="Natvig D."/>
            <person name="Lalanne C."/>
            <person name="Gautier V."/>
            <person name="Ament-Velasquez S.L."/>
            <person name="Kruys A."/>
            <person name="Hutchinson M.I."/>
            <person name="Powell A.J."/>
            <person name="Barry K."/>
            <person name="Miller A.N."/>
            <person name="Grigoriev I.V."/>
            <person name="Debuchy R."/>
            <person name="Gladieux P."/>
            <person name="Thoren M.H."/>
            <person name="Johannesson H."/>
        </authorList>
    </citation>
    <scope>NUCLEOTIDE SEQUENCE</scope>
    <source>
        <strain evidence="2">CBS 958.72</strain>
    </source>
</reference>
<organism evidence="2 3">
    <name type="scientific">Lasiosphaeria ovina</name>
    <dbReference type="NCBI Taxonomy" id="92902"/>
    <lineage>
        <taxon>Eukaryota</taxon>
        <taxon>Fungi</taxon>
        <taxon>Dikarya</taxon>
        <taxon>Ascomycota</taxon>
        <taxon>Pezizomycotina</taxon>
        <taxon>Sordariomycetes</taxon>
        <taxon>Sordariomycetidae</taxon>
        <taxon>Sordariales</taxon>
        <taxon>Lasiosphaeriaceae</taxon>
        <taxon>Lasiosphaeria</taxon>
    </lineage>
</organism>
<protein>
    <submittedName>
        <fullName evidence="2">Uncharacterized protein</fullName>
    </submittedName>
</protein>
<accession>A0AAE0JYU4</accession>
<name>A0AAE0JYU4_9PEZI</name>
<reference evidence="2" key="1">
    <citation type="journal article" date="2023" name="Mol. Phylogenet. Evol.">
        <title>Genome-scale phylogeny and comparative genomics of the fungal order Sordariales.</title>
        <authorList>
            <person name="Hensen N."/>
            <person name="Bonometti L."/>
            <person name="Westerberg I."/>
            <person name="Brannstrom I.O."/>
            <person name="Guillou S."/>
            <person name="Cros-Aarteil S."/>
            <person name="Calhoun S."/>
            <person name="Haridas S."/>
            <person name="Kuo A."/>
            <person name="Mondo S."/>
            <person name="Pangilinan J."/>
            <person name="Riley R."/>
            <person name="LaButti K."/>
            <person name="Andreopoulos B."/>
            <person name="Lipzen A."/>
            <person name="Chen C."/>
            <person name="Yan M."/>
            <person name="Daum C."/>
            <person name="Ng V."/>
            <person name="Clum A."/>
            <person name="Steindorff A."/>
            <person name="Ohm R.A."/>
            <person name="Martin F."/>
            <person name="Silar P."/>
            <person name="Natvig D.O."/>
            <person name="Lalanne C."/>
            <person name="Gautier V."/>
            <person name="Ament-Velasquez S.L."/>
            <person name="Kruys A."/>
            <person name="Hutchinson M.I."/>
            <person name="Powell A.J."/>
            <person name="Barry K."/>
            <person name="Miller A.N."/>
            <person name="Grigoriev I.V."/>
            <person name="Debuchy R."/>
            <person name="Gladieux P."/>
            <person name="Hiltunen Thoren M."/>
            <person name="Johannesson H."/>
        </authorList>
    </citation>
    <scope>NUCLEOTIDE SEQUENCE</scope>
    <source>
        <strain evidence="2">CBS 958.72</strain>
    </source>
</reference>
<evidence type="ECO:0000313" key="2">
    <source>
        <dbReference type="EMBL" id="KAK3366903.1"/>
    </source>
</evidence>
<sequence>MCMNEGSDWELFLVVGAAVSSAVAQSENRSCSFGSRRKEGVAHGSDPRSEDPFSPIFYYFLFSRRSTAVVTRWVLPNRLSWCTRRIDDGEPLPSLEIDGFSQLVHTPGIFTLYLS</sequence>
<evidence type="ECO:0000256" key="1">
    <source>
        <dbReference type="SAM" id="MobiDB-lite"/>
    </source>
</evidence>
<gene>
    <name evidence="2" type="ORF">B0T24DRAFT_633980</name>
</gene>
<proteinExistence type="predicted"/>
<evidence type="ECO:0000313" key="3">
    <source>
        <dbReference type="Proteomes" id="UP001287356"/>
    </source>
</evidence>
<comment type="caution">
    <text evidence="2">The sequence shown here is derived from an EMBL/GenBank/DDBJ whole genome shotgun (WGS) entry which is preliminary data.</text>
</comment>
<dbReference type="EMBL" id="JAULSN010000007">
    <property type="protein sequence ID" value="KAK3366903.1"/>
    <property type="molecule type" value="Genomic_DNA"/>
</dbReference>
<dbReference type="AlphaFoldDB" id="A0AAE0JYU4"/>
<keyword evidence="3" id="KW-1185">Reference proteome</keyword>
<feature type="compositionally biased region" description="Basic and acidic residues" evidence="1">
    <location>
        <begin position="36"/>
        <end position="51"/>
    </location>
</feature>
<feature type="region of interest" description="Disordered" evidence="1">
    <location>
        <begin position="32"/>
        <end position="52"/>
    </location>
</feature>